<protein>
    <submittedName>
        <fullName evidence="1">Uncharacterized protein</fullName>
    </submittedName>
</protein>
<accession>A0A151WU33</accession>
<organism evidence="1 2">
    <name type="scientific">Mycetomoellerius zeteki</name>
    <dbReference type="NCBI Taxonomy" id="64791"/>
    <lineage>
        <taxon>Eukaryota</taxon>
        <taxon>Metazoa</taxon>
        <taxon>Ecdysozoa</taxon>
        <taxon>Arthropoda</taxon>
        <taxon>Hexapoda</taxon>
        <taxon>Insecta</taxon>
        <taxon>Pterygota</taxon>
        <taxon>Neoptera</taxon>
        <taxon>Endopterygota</taxon>
        <taxon>Hymenoptera</taxon>
        <taxon>Apocrita</taxon>
        <taxon>Aculeata</taxon>
        <taxon>Formicoidea</taxon>
        <taxon>Formicidae</taxon>
        <taxon>Myrmicinae</taxon>
        <taxon>Mycetomoellerius</taxon>
    </lineage>
</organism>
<reference evidence="1 2" key="1">
    <citation type="submission" date="2015-09" db="EMBL/GenBank/DDBJ databases">
        <title>Trachymyrmex zeteki WGS genome.</title>
        <authorList>
            <person name="Nygaard S."/>
            <person name="Hu H."/>
            <person name="Boomsma J."/>
            <person name="Zhang G."/>
        </authorList>
    </citation>
    <scope>NUCLEOTIDE SEQUENCE [LARGE SCALE GENOMIC DNA]</scope>
    <source>
        <strain evidence="1">Tzet28-1</strain>
        <tissue evidence="1">Whole body</tissue>
    </source>
</reference>
<evidence type="ECO:0000313" key="1">
    <source>
        <dbReference type="EMBL" id="KYQ51277.1"/>
    </source>
</evidence>
<keyword evidence="2" id="KW-1185">Reference proteome</keyword>
<dbReference type="AlphaFoldDB" id="A0A151WU33"/>
<evidence type="ECO:0000313" key="2">
    <source>
        <dbReference type="Proteomes" id="UP000075809"/>
    </source>
</evidence>
<proteinExistence type="predicted"/>
<dbReference type="Proteomes" id="UP000075809">
    <property type="component" value="Unassembled WGS sequence"/>
</dbReference>
<name>A0A151WU33_9HYME</name>
<sequence>MRSKSRIRRHCGPHDQYTFLGYPASVIYMYRRPHATLCAALMRAYTRIMRLLAHRPTSQPVQCAINYSINLNAKDVGQQLGRENNDCRVRYKLLAVVTSGETFNPVENEARSPTTKLASNATICVNMRDCAASRTRKL</sequence>
<dbReference type="EMBL" id="KQ982748">
    <property type="protein sequence ID" value="KYQ51277.1"/>
    <property type="molecule type" value="Genomic_DNA"/>
</dbReference>
<gene>
    <name evidence="1" type="ORF">ALC60_09567</name>
</gene>